<dbReference type="InterPro" id="IPR002347">
    <property type="entry name" value="SDR_fam"/>
</dbReference>
<dbReference type="Gene3D" id="3.40.50.720">
    <property type="entry name" value="NAD(P)-binding Rossmann-like Domain"/>
    <property type="match status" value="1"/>
</dbReference>
<gene>
    <name evidence="3" type="ORF">UFOPK4410_00872</name>
</gene>
<dbReference type="InterPro" id="IPR051122">
    <property type="entry name" value="SDR_DHRS6-like"/>
</dbReference>
<name>A0A6J7VUT9_9ZZZZ</name>
<reference evidence="3" key="1">
    <citation type="submission" date="2020-05" db="EMBL/GenBank/DDBJ databases">
        <authorList>
            <person name="Chiriac C."/>
            <person name="Salcher M."/>
            <person name="Ghai R."/>
            <person name="Kavagutti S V."/>
        </authorList>
    </citation>
    <scope>NUCLEOTIDE SEQUENCE</scope>
</reference>
<dbReference type="Pfam" id="PF13561">
    <property type="entry name" value="adh_short_C2"/>
    <property type="match status" value="1"/>
</dbReference>
<dbReference type="AlphaFoldDB" id="A0A6J7VUT9"/>
<dbReference type="InterPro" id="IPR036291">
    <property type="entry name" value="NAD(P)-bd_dom_sf"/>
</dbReference>
<comment type="similarity">
    <text evidence="1">Belongs to the short-chain dehydrogenases/reductases (SDR) family.</text>
</comment>
<proteinExistence type="inferred from homology"/>
<sequence>MVVLSSVWQSLSRTNKFSYSVSKSAIEGLVNSFIADYSPRGYSMNAVLPGVVDTPMTRSILTDEQIKKIEHETPAGKLVLASHVAKAVSWLASPESLGVNGQFIRVDNGWSQIRAI</sequence>
<evidence type="ECO:0000313" key="3">
    <source>
        <dbReference type="EMBL" id="CAB5117727.1"/>
    </source>
</evidence>
<keyword evidence="2" id="KW-0560">Oxidoreductase</keyword>
<dbReference type="GO" id="GO:0016491">
    <property type="term" value="F:oxidoreductase activity"/>
    <property type="evidence" value="ECO:0007669"/>
    <property type="project" value="UniProtKB-KW"/>
</dbReference>
<dbReference type="PANTHER" id="PTHR43477:SF1">
    <property type="entry name" value="DIHYDROANTICAPSIN 7-DEHYDROGENASE"/>
    <property type="match status" value="1"/>
</dbReference>
<dbReference type="PRINTS" id="PR00081">
    <property type="entry name" value="GDHRDH"/>
</dbReference>
<protein>
    <submittedName>
        <fullName evidence="3">Unannotated protein</fullName>
    </submittedName>
</protein>
<evidence type="ECO:0000256" key="2">
    <source>
        <dbReference type="ARBA" id="ARBA00023002"/>
    </source>
</evidence>
<organism evidence="3">
    <name type="scientific">freshwater metagenome</name>
    <dbReference type="NCBI Taxonomy" id="449393"/>
    <lineage>
        <taxon>unclassified sequences</taxon>
        <taxon>metagenomes</taxon>
        <taxon>ecological metagenomes</taxon>
    </lineage>
</organism>
<evidence type="ECO:0000256" key="1">
    <source>
        <dbReference type="ARBA" id="ARBA00006484"/>
    </source>
</evidence>
<dbReference type="PANTHER" id="PTHR43477">
    <property type="entry name" value="DIHYDROANTICAPSIN 7-DEHYDROGENASE"/>
    <property type="match status" value="1"/>
</dbReference>
<dbReference type="SUPFAM" id="SSF51735">
    <property type="entry name" value="NAD(P)-binding Rossmann-fold domains"/>
    <property type="match status" value="1"/>
</dbReference>
<accession>A0A6J7VUT9</accession>
<dbReference type="EMBL" id="CAFBRV010000085">
    <property type="protein sequence ID" value="CAB5117727.1"/>
    <property type="molecule type" value="Genomic_DNA"/>
</dbReference>